<dbReference type="HOGENOM" id="CLU_113663_8_2_9"/>
<keyword evidence="7 9" id="KW-0811">Translocation</keyword>
<dbReference type="eggNOG" id="COG0690">
    <property type="taxonomic scope" value="Bacteria"/>
</dbReference>
<keyword evidence="11" id="KW-1185">Reference proteome</keyword>
<evidence type="ECO:0000313" key="11">
    <source>
        <dbReference type="Proteomes" id="UP000005850"/>
    </source>
</evidence>
<dbReference type="GO" id="GO:0006605">
    <property type="term" value="P:protein targeting"/>
    <property type="evidence" value="ECO:0007669"/>
    <property type="project" value="UniProtKB-UniRule"/>
</dbReference>
<comment type="function">
    <text evidence="9">Essential subunit of the Sec protein translocation channel SecYEG. Clamps together the 2 halves of SecY. May contact the channel plug during translocation.</text>
</comment>
<organism evidence="10 11">
    <name type="scientific">Brevibacillus laterosporus LMG 15441</name>
    <dbReference type="NCBI Taxonomy" id="1042163"/>
    <lineage>
        <taxon>Bacteria</taxon>
        <taxon>Bacillati</taxon>
        <taxon>Bacillota</taxon>
        <taxon>Bacilli</taxon>
        <taxon>Bacillales</taxon>
        <taxon>Paenibacillaceae</taxon>
        <taxon>Brevibacillus</taxon>
    </lineage>
</organism>
<sequence>MNIFSRTGSFLKDVVSELKKVRWPNRKELVSYTTVVVLAITFLAVFMFVVDFGISELIGLIIKK</sequence>
<dbReference type="GO" id="GO:0043952">
    <property type="term" value="P:protein transport by the Sec complex"/>
    <property type="evidence" value="ECO:0007669"/>
    <property type="project" value="UniProtKB-UniRule"/>
</dbReference>
<proteinExistence type="inferred from homology"/>
<keyword evidence="5 9" id="KW-0653">Protein transport</keyword>
<dbReference type="GO" id="GO:0009306">
    <property type="term" value="P:protein secretion"/>
    <property type="evidence" value="ECO:0007669"/>
    <property type="project" value="UniProtKB-UniRule"/>
</dbReference>
<keyword evidence="6 9" id="KW-1133">Transmembrane helix</keyword>
<keyword evidence="2 9" id="KW-0813">Transport</keyword>
<gene>
    <name evidence="9 10" type="primary">secE</name>
    <name evidence="10" type="ORF">BRLA_c001620</name>
</gene>
<evidence type="ECO:0000256" key="6">
    <source>
        <dbReference type="ARBA" id="ARBA00022989"/>
    </source>
</evidence>
<dbReference type="GO" id="GO:0008320">
    <property type="term" value="F:protein transmembrane transporter activity"/>
    <property type="evidence" value="ECO:0007669"/>
    <property type="project" value="UniProtKB-UniRule"/>
</dbReference>
<dbReference type="HAMAP" id="MF_00422">
    <property type="entry name" value="SecE"/>
    <property type="match status" value="1"/>
</dbReference>
<evidence type="ECO:0000256" key="8">
    <source>
        <dbReference type="ARBA" id="ARBA00023136"/>
    </source>
</evidence>
<dbReference type="GeneID" id="61078790"/>
<dbReference type="NCBIfam" id="TIGR00964">
    <property type="entry name" value="secE_bact"/>
    <property type="match status" value="1"/>
</dbReference>
<comment type="subunit">
    <text evidence="9">Component of the Sec protein translocase complex. Heterotrimer consisting of SecY, SecE and SecG subunits. The heterotrimers can form oligomers, although 1 heterotrimer is thought to be able to translocate proteins. Interacts with the ribosome. Interacts with SecDF, and other proteins may be involved. Interacts with SecA.</text>
</comment>
<dbReference type="STRING" id="1042163.BRLA_c001620"/>
<dbReference type="KEGG" id="blr:BRLA_c001620"/>
<evidence type="ECO:0000313" key="10">
    <source>
        <dbReference type="EMBL" id="AIG24572.1"/>
    </source>
</evidence>
<dbReference type="InterPro" id="IPR001901">
    <property type="entry name" value="Translocase_SecE/Sec61-g"/>
</dbReference>
<evidence type="ECO:0000256" key="9">
    <source>
        <dbReference type="HAMAP-Rule" id="MF_00422"/>
    </source>
</evidence>
<evidence type="ECO:0000256" key="1">
    <source>
        <dbReference type="ARBA" id="ARBA00004370"/>
    </source>
</evidence>
<comment type="similarity">
    <text evidence="9">Belongs to the SecE/SEC61-gamma family.</text>
</comment>
<reference evidence="10 11" key="1">
    <citation type="journal article" date="2011" name="J. Bacteriol.">
        <title>Genome sequence of Brevibacillus laterosporus LMG 15441, a pathogen of invertebrates.</title>
        <authorList>
            <person name="Djukic M."/>
            <person name="Poehlein A."/>
            <person name="Thurmer A."/>
            <person name="Daniel R."/>
        </authorList>
    </citation>
    <scope>NUCLEOTIDE SEQUENCE [LARGE SCALE GENOMIC DNA]</scope>
    <source>
        <strain evidence="10 11">LMG 15441</strain>
    </source>
</reference>
<keyword evidence="4 9" id="KW-0812">Transmembrane</keyword>
<dbReference type="PANTHER" id="PTHR33910:SF1">
    <property type="entry name" value="PROTEIN TRANSLOCASE SUBUNIT SECE"/>
    <property type="match status" value="1"/>
</dbReference>
<name>A0A075QVU1_BRELA</name>
<dbReference type="AlphaFoldDB" id="A0A075QVU1"/>
<dbReference type="PROSITE" id="PS01067">
    <property type="entry name" value="SECE_SEC61G"/>
    <property type="match status" value="1"/>
</dbReference>
<evidence type="ECO:0000256" key="3">
    <source>
        <dbReference type="ARBA" id="ARBA00022475"/>
    </source>
</evidence>
<dbReference type="RefSeq" id="WP_003333814.1">
    <property type="nucleotide sequence ID" value="NZ_CP007806.1"/>
</dbReference>
<dbReference type="GO" id="GO:0065002">
    <property type="term" value="P:intracellular protein transmembrane transport"/>
    <property type="evidence" value="ECO:0007669"/>
    <property type="project" value="UniProtKB-UniRule"/>
</dbReference>
<dbReference type="Gene3D" id="1.20.5.1030">
    <property type="entry name" value="Preprotein translocase secy subunit"/>
    <property type="match status" value="1"/>
</dbReference>
<dbReference type="InterPro" id="IPR005807">
    <property type="entry name" value="SecE_bac"/>
</dbReference>
<protein>
    <recommendedName>
        <fullName evidence="9">Protein translocase subunit SecE</fullName>
    </recommendedName>
</protein>
<dbReference type="PANTHER" id="PTHR33910">
    <property type="entry name" value="PROTEIN TRANSLOCASE SUBUNIT SECE"/>
    <property type="match status" value="1"/>
</dbReference>
<evidence type="ECO:0000256" key="4">
    <source>
        <dbReference type="ARBA" id="ARBA00022692"/>
    </source>
</evidence>
<dbReference type="GO" id="GO:0005886">
    <property type="term" value="C:plasma membrane"/>
    <property type="evidence" value="ECO:0007669"/>
    <property type="project" value="UniProtKB-SubCell"/>
</dbReference>
<dbReference type="EMBL" id="CP007806">
    <property type="protein sequence ID" value="AIG24572.1"/>
    <property type="molecule type" value="Genomic_DNA"/>
</dbReference>
<dbReference type="InterPro" id="IPR038379">
    <property type="entry name" value="SecE_sf"/>
</dbReference>
<evidence type="ECO:0000256" key="5">
    <source>
        <dbReference type="ARBA" id="ARBA00022927"/>
    </source>
</evidence>
<dbReference type="Pfam" id="PF00584">
    <property type="entry name" value="SecE"/>
    <property type="match status" value="1"/>
</dbReference>
<dbReference type="Proteomes" id="UP000005850">
    <property type="component" value="Chromosome"/>
</dbReference>
<feature type="transmembrane region" description="Helical" evidence="9">
    <location>
        <begin position="29"/>
        <end position="50"/>
    </location>
</feature>
<comment type="subcellular location">
    <subcellularLocation>
        <location evidence="9">Cell membrane</location>
        <topology evidence="9">Single-pass membrane protein</topology>
    </subcellularLocation>
    <subcellularLocation>
        <location evidence="1">Membrane</location>
    </subcellularLocation>
</comment>
<accession>A0A075QVU1</accession>
<evidence type="ECO:0000256" key="7">
    <source>
        <dbReference type="ARBA" id="ARBA00023010"/>
    </source>
</evidence>
<keyword evidence="8 9" id="KW-0472">Membrane</keyword>
<evidence type="ECO:0000256" key="2">
    <source>
        <dbReference type="ARBA" id="ARBA00022448"/>
    </source>
</evidence>
<keyword evidence="3 9" id="KW-1003">Cell membrane</keyword>